<dbReference type="PATRIC" id="fig|1194972.3.peg.1051"/>
<feature type="domain" description="NAD-dependent epimerase/dehydratase" evidence="2">
    <location>
        <begin position="3"/>
        <end position="247"/>
    </location>
</feature>
<dbReference type="InterPro" id="IPR001509">
    <property type="entry name" value="Epimerase_deHydtase"/>
</dbReference>
<keyword evidence="4" id="KW-1185">Reference proteome</keyword>
<dbReference type="Pfam" id="PF01370">
    <property type="entry name" value="Epimerase"/>
    <property type="match status" value="1"/>
</dbReference>
<dbReference type="RefSeq" id="WP_003930578.1">
    <property type="nucleotide sequence ID" value="NZ_JH814690.1"/>
</dbReference>
<dbReference type="InterPro" id="IPR036291">
    <property type="entry name" value="NAD(P)-bd_dom_sf"/>
</dbReference>
<dbReference type="EMBL" id="ALQA01000007">
    <property type="protein sequence ID" value="EJZ11676.1"/>
    <property type="molecule type" value="Genomic_DNA"/>
</dbReference>
<dbReference type="SUPFAM" id="SSF51735">
    <property type="entry name" value="NAD(P)-binding Rossmann-fold domains"/>
    <property type="match status" value="1"/>
</dbReference>
<dbReference type="Proteomes" id="UP000006072">
    <property type="component" value="Unassembled WGS sequence"/>
</dbReference>
<name>K0UXX8_MYCVA</name>
<protein>
    <submittedName>
        <fullName evidence="3">dTDP-glucose 4,6-dehydratase</fullName>
    </submittedName>
</protein>
<dbReference type="Gene3D" id="3.90.25.10">
    <property type="entry name" value="UDP-galactose 4-epimerase, domain 1"/>
    <property type="match status" value="1"/>
</dbReference>
<dbReference type="eggNOG" id="COG1088">
    <property type="taxonomic scope" value="Bacteria"/>
</dbReference>
<evidence type="ECO:0000313" key="3">
    <source>
        <dbReference type="EMBL" id="EJZ11676.1"/>
    </source>
</evidence>
<dbReference type="PANTHER" id="PTHR43000">
    <property type="entry name" value="DTDP-D-GLUCOSE 4,6-DEHYDRATASE-RELATED"/>
    <property type="match status" value="1"/>
</dbReference>
<accession>K0UXX8</accession>
<sequence length="328" mass="34496">MRALVTGAAGFIGSTVVDRLLEDGHQVVGIDNLSTGFMSNLEQAFRANILSRRQFTFVQADVRAPELAGIVTGSNPDVIFHLAAQVDVRVSVTDPEFDARSNILGTINVCEAARLAGVRRIVYAASGGSRYGEPVDLPVPESTPVGPLSPYGVAKLAGELYLGAYAQMYGMTPICLGLSNVYGPRQNPHGEAGVVAIFGSAMVMGRPVTIYGDGMATRDYVFVDDVAEAFVLAAHAPAEITGTYNIGTGCQTTVNEVHRLIAAHLDGSPAPRHAPPRTGDLEAIALDATRARIDLGWKAAVDFGEGIARTISWLRANVSPAPAEPIGA</sequence>
<gene>
    <name evidence="3" type="ORF">MVAC_05187</name>
</gene>
<dbReference type="AlphaFoldDB" id="K0UXX8"/>
<reference evidence="3 4" key="1">
    <citation type="journal article" date="2012" name="J. Bacteriol.">
        <title>Complete Genome Sequence of Mycobacterium vaccae Type Strain ATCC 25954.</title>
        <authorList>
            <person name="Ho Y.S."/>
            <person name="Adroub S.A."/>
            <person name="Abadi M."/>
            <person name="Al Alwan B."/>
            <person name="Alkhateeb R."/>
            <person name="Gao G."/>
            <person name="Ragab A."/>
            <person name="Ali S."/>
            <person name="van Soolingen D."/>
            <person name="Bitter W."/>
            <person name="Pain A."/>
            <person name="Abdallah A.M."/>
        </authorList>
    </citation>
    <scope>NUCLEOTIDE SEQUENCE [LARGE SCALE GENOMIC DNA]</scope>
    <source>
        <strain evidence="3 4">ATCC 25954</strain>
    </source>
</reference>
<comment type="similarity">
    <text evidence="1">Belongs to the NAD(P)-dependent epimerase/dehydratase family.</text>
</comment>
<dbReference type="HOGENOM" id="CLU_007383_1_7_11"/>
<comment type="caution">
    <text evidence="3">The sequence shown here is derived from an EMBL/GenBank/DDBJ whole genome shotgun (WGS) entry which is preliminary data.</text>
</comment>
<dbReference type="PRINTS" id="PR01713">
    <property type="entry name" value="NUCEPIMERASE"/>
</dbReference>
<organism evidence="3 4">
    <name type="scientific">Mycolicibacterium vaccae ATCC 25954</name>
    <dbReference type="NCBI Taxonomy" id="1194972"/>
    <lineage>
        <taxon>Bacteria</taxon>
        <taxon>Bacillati</taxon>
        <taxon>Actinomycetota</taxon>
        <taxon>Actinomycetes</taxon>
        <taxon>Mycobacteriales</taxon>
        <taxon>Mycobacteriaceae</taxon>
        <taxon>Mycolicibacterium</taxon>
    </lineage>
</organism>
<evidence type="ECO:0000313" key="4">
    <source>
        <dbReference type="Proteomes" id="UP000006072"/>
    </source>
</evidence>
<dbReference type="Gene3D" id="3.40.50.720">
    <property type="entry name" value="NAD(P)-binding Rossmann-like Domain"/>
    <property type="match status" value="1"/>
</dbReference>
<proteinExistence type="inferred from homology"/>
<evidence type="ECO:0000256" key="1">
    <source>
        <dbReference type="ARBA" id="ARBA00007637"/>
    </source>
</evidence>
<evidence type="ECO:0000259" key="2">
    <source>
        <dbReference type="Pfam" id="PF01370"/>
    </source>
</evidence>